<evidence type="ECO:0000259" key="8">
    <source>
        <dbReference type="Pfam" id="PF06808"/>
    </source>
</evidence>
<keyword evidence="10" id="KW-1185">Reference proteome</keyword>
<keyword evidence="3 7" id="KW-0997">Cell inner membrane</keyword>
<feature type="transmembrane region" description="Helical" evidence="7">
    <location>
        <begin position="356"/>
        <end position="377"/>
    </location>
</feature>
<comment type="caution">
    <text evidence="9">The sequence shown here is derived from an EMBL/GenBank/DDBJ whole genome shotgun (WGS) entry which is preliminary data.</text>
</comment>
<gene>
    <name evidence="9" type="ORF">B0188_04270</name>
</gene>
<feature type="transmembrane region" description="Helical" evidence="7">
    <location>
        <begin position="6"/>
        <end position="36"/>
    </location>
</feature>
<dbReference type="STRING" id="123822.B0188_04270"/>
<feature type="transmembrane region" description="Helical" evidence="7">
    <location>
        <begin position="171"/>
        <end position="192"/>
    </location>
</feature>
<dbReference type="Pfam" id="PF06808">
    <property type="entry name" value="DctM"/>
    <property type="match status" value="1"/>
</dbReference>
<dbReference type="OrthoDB" id="8627919at2"/>
<dbReference type="PANTHER" id="PTHR33362:SF4">
    <property type="entry name" value="2,3-DIKETO-L-GULONATE TRAP TRANSPORTER LARGE PERMEASE PROTEIN YIAN"/>
    <property type="match status" value="1"/>
</dbReference>
<comment type="function">
    <text evidence="7">Part of the tripartite ATP-independent periplasmic (TRAP) transport system.</text>
</comment>
<organism evidence="9 10">
    <name type="scientific">[Haemophilus] felis</name>
    <dbReference type="NCBI Taxonomy" id="123822"/>
    <lineage>
        <taxon>Bacteria</taxon>
        <taxon>Pseudomonadati</taxon>
        <taxon>Pseudomonadota</taxon>
        <taxon>Gammaproteobacteria</taxon>
        <taxon>Pasteurellales</taxon>
        <taxon>Pasteurellaceae</taxon>
    </lineage>
</organism>
<name>A0A1T0B4W4_9PAST</name>
<keyword evidence="4 7" id="KW-0812">Transmembrane</keyword>
<evidence type="ECO:0000256" key="3">
    <source>
        <dbReference type="ARBA" id="ARBA00022519"/>
    </source>
</evidence>
<keyword evidence="2" id="KW-1003">Cell membrane</keyword>
<evidence type="ECO:0000313" key="10">
    <source>
        <dbReference type="Proteomes" id="UP000190023"/>
    </source>
</evidence>
<evidence type="ECO:0000256" key="2">
    <source>
        <dbReference type="ARBA" id="ARBA00022475"/>
    </source>
</evidence>
<dbReference type="NCBIfam" id="TIGR00786">
    <property type="entry name" value="dctM"/>
    <property type="match status" value="1"/>
</dbReference>
<feature type="transmembrane region" description="Helical" evidence="7">
    <location>
        <begin position="138"/>
        <end position="159"/>
    </location>
</feature>
<dbReference type="InterPro" id="IPR004681">
    <property type="entry name" value="TRAP_DctM"/>
</dbReference>
<keyword evidence="7" id="KW-0813">Transport</keyword>
<sequence>MTTMLIFLATLLGAIMLGIPVAFSLLICAVAMMFHLDLFDSQILAQQLVSGADSFSLMAIPFFILAGEIMNEGGLSKRIIDLPMKLVGHKRGGLGFVAIIAAMIMASLSGSAVADTAAVAAMLLPMMKTTGYPIDRSAGLIGTAGIIAPIIPPSIPFIVFGVASGVSISKLFLAGIFPGVLMGCCLGALWWWQAKRLNLMTFSKASKEELCLSFKDSIWALLLPVIIIGGFRSGIFTPTEAGAVAAFYALMISLFVYRELKISSLYKVILNAGKTTAVVMFLVASANVTGWLITVAELPQMMTELLEPLIDSPTLLLIVIMLVVFTIGMVMDLTPTVLILTPVLMPLVEEAGIDPVYFGVLFILNTSIGLITPPVGNVLNVITGVSKLPFDQSAKGILPYMLMMVVLLFVFIFFPSLILTPLAWLQP</sequence>
<dbReference type="PANTHER" id="PTHR33362">
    <property type="entry name" value="SIALIC ACID TRAP TRANSPORTER PERMEASE PROTEIN SIAT-RELATED"/>
    <property type="match status" value="1"/>
</dbReference>
<feature type="transmembrane region" description="Helical" evidence="7">
    <location>
        <begin position="241"/>
        <end position="257"/>
    </location>
</feature>
<dbReference type="EMBL" id="MUYB01000015">
    <property type="protein sequence ID" value="OOS05230.1"/>
    <property type="molecule type" value="Genomic_DNA"/>
</dbReference>
<evidence type="ECO:0000256" key="5">
    <source>
        <dbReference type="ARBA" id="ARBA00022989"/>
    </source>
</evidence>
<keyword evidence="6 7" id="KW-0472">Membrane</keyword>
<proteinExistence type="inferred from homology"/>
<feature type="transmembrane region" description="Helical" evidence="7">
    <location>
        <begin position="93"/>
        <end position="126"/>
    </location>
</feature>
<dbReference type="AlphaFoldDB" id="A0A1T0B4W4"/>
<evidence type="ECO:0000256" key="4">
    <source>
        <dbReference type="ARBA" id="ARBA00022692"/>
    </source>
</evidence>
<feature type="domain" description="TRAP C4-dicarboxylate transport system permease DctM subunit" evidence="8">
    <location>
        <begin position="9"/>
        <end position="416"/>
    </location>
</feature>
<evidence type="ECO:0000256" key="7">
    <source>
        <dbReference type="RuleBase" id="RU369079"/>
    </source>
</evidence>
<comment type="subunit">
    <text evidence="7">The complex comprises the extracytoplasmic solute receptor protein and the two transmembrane proteins.</text>
</comment>
<reference evidence="9 10" key="1">
    <citation type="submission" date="2017-02" db="EMBL/GenBank/DDBJ databases">
        <title>Draft genome sequence of Haemophilus felis CCUG 31170 type strain.</title>
        <authorList>
            <person name="Engstrom-Jakobsson H."/>
            <person name="Salva-Serra F."/>
            <person name="Thorell K."/>
            <person name="Gonzales-Siles L."/>
            <person name="Karlsson R."/>
            <person name="Boulund F."/>
            <person name="Engstrand L."/>
            <person name="Kristiansson E."/>
            <person name="Moore E."/>
        </authorList>
    </citation>
    <scope>NUCLEOTIDE SEQUENCE [LARGE SCALE GENOMIC DNA]</scope>
    <source>
        <strain evidence="9 10">CCUG 31170</strain>
    </source>
</reference>
<accession>A0A1T0B4W4</accession>
<comment type="subcellular location">
    <subcellularLocation>
        <location evidence="1 7">Cell inner membrane</location>
        <topology evidence="1 7">Multi-pass membrane protein</topology>
    </subcellularLocation>
</comment>
<dbReference type="InterPro" id="IPR010656">
    <property type="entry name" value="DctM"/>
</dbReference>
<feature type="transmembrane region" description="Helical" evidence="7">
    <location>
        <begin position="316"/>
        <end position="344"/>
    </location>
</feature>
<evidence type="ECO:0000313" key="9">
    <source>
        <dbReference type="EMBL" id="OOS05230.1"/>
    </source>
</evidence>
<comment type="caution">
    <text evidence="7">Lacks conserved residue(s) required for the propagation of feature annotation.</text>
</comment>
<feature type="transmembrane region" description="Helical" evidence="7">
    <location>
        <begin position="397"/>
        <end position="425"/>
    </location>
</feature>
<protein>
    <recommendedName>
        <fullName evidence="7">TRAP transporter large permease protein</fullName>
    </recommendedName>
</protein>
<evidence type="ECO:0000256" key="1">
    <source>
        <dbReference type="ARBA" id="ARBA00004429"/>
    </source>
</evidence>
<dbReference type="PIRSF" id="PIRSF006066">
    <property type="entry name" value="HI0050"/>
    <property type="match status" value="1"/>
</dbReference>
<keyword evidence="5 7" id="KW-1133">Transmembrane helix</keyword>
<feature type="transmembrane region" description="Helical" evidence="7">
    <location>
        <begin position="48"/>
        <end position="67"/>
    </location>
</feature>
<feature type="transmembrane region" description="Helical" evidence="7">
    <location>
        <begin position="277"/>
        <end position="296"/>
    </location>
</feature>
<dbReference type="GO" id="GO:0005886">
    <property type="term" value="C:plasma membrane"/>
    <property type="evidence" value="ECO:0007669"/>
    <property type="project" value="UniProtKB-SubCell"/>
</dbReference>
<comment type="similarity">
    <text evidence="7">Belongs to the TRAP transporter large permease family.</text>
</comment>
<dbReference type="Proteomes" id="UP000190023">
    <property type="component" value="Unassembled WGS sequence"/>
</dbReference>
<evidence type="ECO:0000256" key="6">
    <source>
        <dbReference type="ARBA" id="ARBA00023136"/>
    </source>
</evidence>
<dbReference type="GO" id="GO:0022857">
    <property type="term" value="F:transmembrane transporter activity"/>
    <property type="evidence" value="ECO:0007669"/>
    <property type="project" value="UniProtKB-UniRule"/>
</dbReference>